<evidence type="ECO:0000313" key="2">
    <source>
        <dbReference type="Proteomes" id="UP000485058"/>
    </source>
</evidence>
<dbReference type="Proteomes" id="UP000485058">
    <property type="component" value="Unassembled WGS sequence"/>
</dbReference>
<name>A0A6A0AMB0_HAELA</name>
<gene>
    <name evidence="1" type="ORF">HaLaN_32225</name>
</gene>
<organism evidence="1 2">
    <name type="scientific">Haematococcus lacustris</name>
    <name type="common">Green alga</name>
    <name type="synonym">Haematococcus pluvialis</name>
    <dbReference type="NCBI Taxonomy" id="44745"/>
    <lineage>
        <taxon>Eukaryota</taxon>
        <taxon>Viridiplantae</taxon>
        <taxon>Chlorophyta</taxon>
        <taxon>core chlorophytes</taxon>
        <taxon>Chlorophyceae</taxon>
        <taxon>CS clade</taxon>
        <taxon>Chlamydomonadales</taxon>
        <taxon>Haematococcaceae</taxon>
        <taxon>Haematococcus</taxon>
    </lineage>
</organism>
<reference evidence="1 2" key="1">
    <citation type="submission" date="2020-02" db="EMBL/GenBank/DDBJ databases">
        <title>Draft genome sequence of Haematococcus lacustris strain NIES-144.</title>
        <authorList>
            <person name="Morimoto D."/>
            <person name="Nakagawa S."/>
            <person name="Yoshida T."/>
            <person name="Sawayama S."/>
        </authorList>
    </citation>
    <scope>NUCLEOTIDE SEQUENCE [LARGE SCALE GENOMIC DNA]</scope>
    <source>
        <strain evidence="1 2">NIES-144</strain>
    </source>
</reference>
<accession>A0A6A0AMB0</accession>
<sequence length="22" mass="2441">MFDEVITKHDLVDKACAFVTGT</sequence>
<keyword evidence="2" id="KW-1185">Reference proteome</keyword>
<dbReference type="EMBL" id="BLLF01007391">
    <property type="protein sequence ID" value="GFH32927.1"/>
    <property type="molecule type" value="Genomic_DNA"/>
</dbReference>
<feature type="non-terminal residue" evidence="1">
    <location>
        <position position="22"/>
    </location>
</feature>
<evidence type="ECO:0000313" key="1">
    <source>
        <dbReference type="EMBL" id="GFH32927.1"/>
    </source>
</evidence>
<proteinExistence type="predicted"/>
<feature type="non-terminal residue" evidence="1">
    <location>
        <position position="1"/>
    </location>
</feature>
<protein>
    <submittedName>
        <fullName evidence="1">Uncharacterized protein</fullName>
    </submittedName>
</protein>
<dbReference type="AlphaFoldDB" id="A0A6A0AMB0"/>
<comment type="caution">
    <text evidence="1">The sequence shown here is derived from an EMBL/GenBank/DDBJ whole genome shotgun (WGS) entry which is preliminary data.</text>
</comment>